<dbReference type="InterPro" id="IPR001242">
    <property type="entry name" value="Condensation_dom"/>
</dbReference>
<dbReference type="PANTHER" id="PTHR45527">
    <property type="entry name" value="NONRIBOSOMAL PEPTIDE SYNTHETASE"/>
    <property type="match status" value="1"/>
</dbReference>
<evidence type="ECO:0000313" key="3">
    <source>
        <dbReference type="Proteomes" id="UP000183413"/>
    </source>
</evidence>
<dbReference type="GO" id="GO:0043041">
    <property type="term" value="P:amino acid activation for nonribosomal peptide biosynthetic process"/>
    <property type="evidence" value="ECO:0007669"/>
    <property type="project" value="TreeGrafter"/>
</dbReference>
<dbReference type="STRING" id="1993.SAMN04489713_105432"/>
<dbReference type="PANTHER" id="PTHR45527:SF1">
    <property type="entry name" value="FATTY ACID SYNTHASE"/>
    <property type="match status" value="1"/>
</dbReference>
<dbReference type="GO" id="GO:0003824">
    <property type="term" value="F:catalytic activity"/>
    <property type="evidence" value="ECO:0007669"/>
    <property type="project" value="InterPro"/>
</dbReference>
<protein>
    <submittedName>
        <fullName evidence="2">Condensation domain-containing protein</fullName>
    </submittedName>
</protein>
<dbReference type="eggNOG" id="COG1020">
    <property type="taxonomic scope" value="Bacteria"/>
</dbReference>
<dbReference type="GO" id="GO:0044550">
    <property type="term" value="P:secondary metabolite biosynthetic process"/>
    <property type="evidence" value="ECO:0007669"/>
    <property type="project" value="TreeGrafter"/>
</dbReference>
<gene>
    <name evidence="2" type="ORF">SAMN04489713_105432</name>
</gene>
<feature type="domain" description="Condensation" evidence="1">
    <location>
        <begin position="21"/>
        <end position="362"/>
    </location>
</feature>
<name>A0A1I5GVC6_9ACTN</name>
<dbReference type="Gene3D" id="3.30.559.30">
    <property type="entry name" value="Nonribosomal peptide synthetase, condensation domain"/>
    <property type="match status" value="1"/>
</dbReference>
<evidence type="ECO:0000259" key="1">
    <source>
        <dbReference type="Pfam" id="PF00668"/>
    </source>
</evidence>
<dbReference type="SUPFAM" id="SSF56801">
    <property type="entry name" value="Acetyl-CoA synthetase-like"/>
    <property type="match status" value="1"/>
</dbReference>
<dbReference type="EMBL" id="FOVH01000005">
    <property type="protein sequence ID" value="SFO40004.1"/>
    <property type="molecule type" value="Genomic_DNA"/>
</dbReference>
<evidence type="ECO:0000313" key="2">
    <source>
        <dbReference type="EMBL" id="SFO40004.1"/>
    </source>
</evidence>
<keyword evidence="3" id="KW-1185">Reference proteome</keyword>
<dbReference type="InParanoid" id="A0A1I5GVC6"/>
<dbReference type="Gene3D" id="3.30.559.10">
    <property type="entry name" value="Chloramphenicol acetyltransferase-like domain"/>
    <property type="match status" value="1"/>
</dbReference>
<accession>A0A1I5GVC6</accession>
<dbReference type="RefSeq" id="WP_075021614.1">
    <property type="nucleotide sequence ID" value="NZ_FOVH01000005.1"/>
</dbReference>
<sequence length="561" mass="60347">MAAVTWRSCRFSGAGAAIGPATCGQKGLWLDIAAKDHRTAFFNPSKEVEVPAGLSVGDLLASLRTLVVRHQSLRTVLYRDGDGALTQEVRADGAIDVPLVEIGDDAAALWDAVADHRRDVERRPFDLAADLPLRPAVFLSGGKPVAVLLCTAHTAADGTGVGNLAADYGRLLAARTGGDGALPPARQPLEQALYERSARGRRRLSKALRHWRTVLETAPRTMFPTEPDGPPRYHAGTLYSRAVGPALNAAARRYAVSGSTVLLAATAAALGRHTGMPRCPVQLISANRFADAEVNAVACMIQGTPAVIDLDRPRFRDVVEDAWEAAIRALRHGVYDRDRLPGIIASAQRRRGVALDLSCFFNDMRARTEPDAAPAAATDAAALAEAARDTRFRVEDAVEQEKFALYAENASTYEDETDELVELVRLTVHADARFVDPGELRALLSGIENLLVQAACREVRMDEIGEVTGIAPPVRTGRWVLHDGCWVDLDAVERMLREAVDVTDVRVEAGRAPDGTEEIVARLWPRAGGLTAEDVRAACLRALPGRQTAVVPGRFVLEGGA</sequence>
<proteinExistence type="predicted"/>
<dbReference type="Proteomes" id="UP000183413">
    <property type="component" value="Unassembled WGS sequence"/>
</dbReference>
<dbReference type="Pfam" id="PF00668">
    <property type="entry name" value="Condensation"/>
    <property type="match status" value="1"/>
</dbReference>
<dbReference type="SUPFAM" id="SSF52777">
    <property type="entry name" value="CoA-dependent acyltransferases"/>
    <property type="match status" value="2"/>
</dbReference>
<reference evidence="2 3" key="1">
    <citation type="submission" date="2016-10" db="EMBL/GenBank/DDBJ databases">
        <authorList>
            <person name="de Groot N.N."/>
        </authorList>
    </citation>
    <scope>NUCLEOTIDE SEQUENCE [LARGE SCALE GENOMIC DNA]</scope>
    <source>
        <strain evidence="2 3">DSM 43067</strain>
    </source>
</reference>
<dbReference type="GO" id="GO:0031177">
    <property type="term" value="F:phosphopantetheine binding"/>
    <property type="evidence" value="ECO:0007669"/>
    <property type="project" value="TreeGrafter"/>
</dbReference>
<dbReference type="AlphaFoldDB" id="A0A1I5GVC6"/>
<dbReference type="InterPro" id="IPR023213">
    <property type="entry name" value="CAT-like_dom_sf"/>
</dbReference>
<dbReference type="GO" id="GO:0008610">
    <property type="term" value="P:lipid biosynthetic process"/>
    <property type="evidence" value="ECO:0007669"/>
    <property type="project" value="UniProtKB-ARBA"/>
</dbReference>
<dbReference type="GO" id="GO:0005737">
    <property type="term" value="C:cytoplasm"/>
    <property type="evidence" value="ECO:0007669"/>
    <property type="project" value="TreeGrafter"/>
</dbReference>
<organism evidence="2 3">
    <name type="scientific">Actinomadura madurae</name>
    <dbReference type="NCBI Taxonomy" id="1993"/>
    <lineage>
        <taxon>Bacteria</taxon>
        <taxon>Bacillati</taxon>
        <taxon>Actinomycetota</taxon>
        <taxon>Actinomycetes</taxon>
        <taxon>Streptosporangiales</taxon>
        <taxon>Thermomonosporaceae</taxon>
        <taxon>Actinomadura</taxon>
    </lineage>
</organism>